<reference evidence="3 4" key="1">
    <citation type="submission" date="2014-03" db="EMBL/GenBank/DDBJ databases">
        <title>Selection and divergence in the genomes of co-occurring obligate luminous symbionts with specific hosts.</title>
        <authorList>
            <person name="Hendry T.A."/>
            <person name="de Wet J.R."/>
            <person name="Dunlap P.V."/>
        </authorList>
    </citation>
    <scope>NUCLEOTIDE SEQUENCE [LARGE SCALE GENOMIC DNA]</scope>
    <source>
        <strain evidence="3 4">Ppalp.1</strain>
    </source>
</reference>
<dbReference type="GO" id="GO:0008713">
    <property type="term" value="F:ADP-heptose-lipopolysaccharide heptosyltransferase activity"/>
    <property type="evidence" value="ECO:0007669"/>
    <property type="project" value="TreeGrafter"/>
</dbReference>
<dbReference type="InterPro" id="IPR002201">
    <property type="entry name" value="Glyco_trans_9"/>
</dbReference>
<keyword evidence="2 3" id="KW-0808">Transferase</keyword>
<evidence type="ECO:0000313" key="4">
    <source>
        <dbReference type="Proteomes" id="UP000053784"/>
    </source>
</evidence>
<dbReference type="RefSeq" id="WP_034413730.1">
    <property type="nucleotide sequence ID" value="NZ_JGVK01000010.1"/>
</dbReference>
<dbReference type="Proteomes" id="UP000053784">
    <property type="component" value="Unassembled WGS sequence"/>
</dbReference>
<dbReference type="PANTHER" id="PTHR30160">
    <property type="entry name" value="TETRAACYLDISACCHARIDE 4'-KINASE-RELATED"/>
    <property type="match status" value="1"/>
</dbReference>
<dbReference type="GO" id="GO:0009244">
    <property type="term" value="P:lipopolysaccharide core region biosynthetic process"/>
    <property type="evidence" value="ECO:0007669"/>
    <property type="project" value="TreeGrafter"/>
</dbReference>
<sequence length="349" mass="39695">MPLFTKAPTSICFLRLSSIGDVCHALAVVQATQEYWPETQIVWILGKVEAQLLDGLEKVELIIFDKSSGLNGMFNIWRKLKGRHFDALLHMQLSIRSSILTLGIKAKYKIGFSLQRAKECQWFFTNRRITDTKSQHVLDSFFSFIEYLGVPRSTPHWKLPIMAVDHDFASKIVNNIPTVIICPAASKDERNWLSERYAQFADYVIKRGYQVIICGSSTKREQDLAVKICKIMKNVPLNFVGKTNLKQLAALLSKSQLLLAPDSGPVHIATAQGTPVIGLYAHSDPKRTGPYNNIRNVVSVYRYFAEQQGICIDRMPWSTRVKGRFLMQQITLEAVIVVFNAMMQSRYYV</sequence>
<dbReference type="InterPro" id="IPR051199">
    <property type="entry name" value="LPS_LOS_Heptosyltrfase"/>
</dbReference>
<protein>
    <submittedName>
        <fullName evidence="3">Lipopolysaccharide heptosyltransferase I</fullName>
    </submittedName>
</protein>
<organism evidence="3 4">
    <name type="scientific">Candidatus Photodesmus blepharonis</name>
    <dbReference type="NCBI Taxonomy" id="1179155"/>
    <lineage>
        <taxon>Bacteria</taxon>
        <taxon>Pseudomonadati</taxon>
        <taxon>Pseudomonadota</taxon>
        <taxon>Gammaproteobacteria</taxon>
        <taxon>Vibrionales</taxon>
        <taxon>Vibrionaceae</taxon>
        <taxon>Candidatus Photodesmus</taxon>
    </lineage>
</organism>
<keyword evidence="1" id="KW-0328">Glycosyltransferase</keyword>
<gene>
    <name evidence="3" type="ORF">CF67_18010</name>
</gene>
<keyword evidence="4" id="KW-1185">Reference proteome</keyword>
<dbReference type="eggNOG" id="COG0859">
    <property type="taxonomic scope" value="Bacteria"/>
</dbReference>
<dbReference type="PANTHER" id="PTHR30160:SF21">
    <property type="entry name" value="LIPOPOLYSACCHARIDE CORE HEPTOSYLTRANSFERASE OPSX"/>
    <property type="match status" value="1"/>
</dbReference>
<evidence type="ECO:0000256" key="1">
    <source>
        <dbReference type="ARBA" id="ARBA00022676"/>
    </source>
</evidence>
<dbReference type="CDD" id="cd03789">
    <property type="entry name" value="GT9_LPS_heptosyltransferase"/>
    <property type="match status" value="1"/>
</dbReference>
<accession>A0A084CNM2</accession>
<dbReference type="Gene3D" id="3.40.50.2000">
    <property type="entry name" value="Glycogen Phosphorylase B"/>
    <property type="match status" value="2"/>
</dbReference>
<dbReference type="Pfam" id="PF01075">
    <property type="entry name" value="Glyco_transf_9"/>
    <property type="match status" value="1"/>
</dbReference>
<dbReference type="SUPFAM" id="SSF53756">
    <property type="entry name" value="UDP-Glycosyltransferase/glycogen phosphorylase"/>
    <property type="match status" value="1"/>
</dbReference>
<dbReference type="GO" id="GO:0005829">
    <property type="term" value="C:cytosol"/>
    <property type="evidence" value="ECO:0007669"/>
    <property type="project" value="TreeGrafter"/>
</dbReference>
<dbReference type="OrthoDB" id="9781892at2"/>
<comment type="caution">
    <text evidence="3">The sequence shown here is derived from an EMBL/GenBank/DDBJ whole genome shotgun (WGS) entry which is preliminary data.</text>
</comment>
<evidence type="ECO:0000256" key="2">
    <source>
        <dbReference type="ARBA" id="ARBA00022679"/>
    </source>
</evidence>
<proteinExistence type="predicted"/>
<evidence type="ECO:0000313" key="3">
    <source>
        <dbReference type="EMBL" id="KEY91401.1"/>
    </source>
</evidence>
<dbReference type="AlphaFoldDB" id="A0A084CNM2"/>
<dbReference type="STRING" id="1179155.CF67_18010"/>
<dbReference type="EMBL" id="JGVK01000010">
    <property type="protein sequence ID" value="KEY91401.1"/>
    <property type="molecule type" value="Genomic_DNA"/>
</dbReference>
<name>A0A084CNM2_9GAMM</name>